<evidence type="ECO:0000313" key="3">
    <source>
        <dbReference type="Proteomes" id="UP000176850"/>
    </source>
</evidence>
<name>A0A1F7GF84_9BACT</name>
<dbReference type="Proteomes" id="UP000176850">
    <property type="component" value="Unassembled WGS sequence"/>
</dbReference>
<dbReference type="AlphaFoldDB" id="A0A1F7GF84"/>
<sequence length="125" mass="14506">MEFEEAPDVLEIVHEVVKTLPLPHIKLAHIFTMRSSHSKARAYARVWGTSRIFFEAAGIPPTYVIEVLSHYYDKLPETEKIKVIIHELMHIPKTFSGALLSHRSGHHAINKREVEKIYKRLVERV</sequence>
<proteinExistence type="predicted"/>
<protein>
    <recommendedName>
        <fullName evidence="1">Putative phage metallopeptidase domain-containing protein</fullName>
    </recommendedName>
</protein>
<dbReference type="Pfam" id="PF18894">
    <property type="entry name" value="PhageMetallopep"/>
    <property type="match status" value="1"/>
</dbReference>
<dbReference type="InterPro" id="IPR043998">
    <property type="entry name" value="Put_Metallopep"/>
</dbReference>
<gene>
    <name evidence="2" type="ORF">A2799_00885</name>
</gene>
<comment type="caution">
    <text evidence="2">The sequence shown here is derived from an EMBL/GenBank/DDBJ whole genome shotgun (WGS) entry which is preliminary data.</text>
</comment>
<feature type="domain" description="Putative phage metallopeptidase" evidence="1">
    <location>
        <begin position="1"/>
        <end position="110"/>
    </location>
</feature>
<evidence type="ECO:0000259" key="1">
    <source>
        <dbReference type="Pfam" id="PF18894"/>
    </source>
</evidence>
<accession>A0A1F7GF84</accession>
<organism evidence="2 3">
    <name type="scientific">Candidatus Roizmanbacteria bacterium RIFCSPHIGHO2_01_FULL_39_24</name>
    <dbReference type="NCBI Taxonomy" id="1802032"/>
    <lineage>
        <taxon>Bacteria</taxon>
        <taxon>Candidatus Roizmaniibacteriota</taxon>
    </lineage>
</organism>
<evidence type="ECO:0000313" key="2">
    <source>
        <dbReference type="EMBL" id="OGK17574.1"/>
    </source>
</evidence>
<dbReference type="EMBL" id="MFZH01000042">
    <property type="protein sequence ID" value="OGK17574.1"/>
    <property type="molecule type" value="Genomic_DNA"/>
</dbReference>
<reference evidence="2 3" key="1">
    <citation type="journal article" date="2016" name="Nat. Commun.">
        <title>Thousands of microbial genomes shed light on interconnected biogeochemical processes in an aquifer system.</title>
        <authorList>
            <person name="Anantharaman K."/>
            <person name="Brown C.T."/>
            <person name="Hug L.A."/>
            <person name="Sharon I."/>
            <person name="Castelle C.J."/>
            <person name="Probst A.J."/>
            <person name="Thomas B.C."/>
            <person name="Singh A."/>
            <person name="Wilkins M.J."/>
            <person name="Karaoz U."/>
            <person name="Brodie E.L."/>
            <person name="Williams K.H."/>
            <person name="Hubbard S.S."/>
            <person name="Banfield J.F."/>
        </authorList>
    </citation>
    <scope>NUCLEOTIDE SEQUENCE [LARGE SCALE GENOMIC DNA]</scope>
</reference>